<gene>
    <name evidence="1" type="ORF">IRJ41_002987</name>
</gene>
<dbReference type="AlphaFoldDB" id="A0A9W7W8K4"/>
<dbReference type="Proteomes" id="UP001059041">
    <property type="component" value="Unassembled WGS sequence"/>
</dbReference>
<keyword evidence="2" id="KW-1185">Reference proteome</keyword>
<proteinExistence type="predicted"/>
<accession>A0A9W7W8K4</accession>
<sequence>MQETVNVNKFVRVIRLYAVKSTGEEEEYYVCVVDSAGEGGSVEHEDHIIQHVMLTYKQLVNKMQVPTSYHLVKRCIQSETARRNLTDEDCHFIVTYSLRNIGIKSS</sequence>
<dbReference type="EMBL" id="JAFHDT010000227">
    <property type="protein sequence ID" value="KAI7790140.1"/>
    <property type="molecule type" value="Genomic_DNA"/>
</dbReference>
<evidence type="ECO:0000313" key="2">
    <source>
        <dbReference type="Proteomes" id="UP001059041"/>
    </source>
</evidence>
<evidence type="ECO:0000313" key="1">
    <source>
        <dbReference type="EMBL" id="KAI7790140.1"/>
    </source>
</evidence>
<name>A0A9W7W8K4_TRIRA</name>
<protein>
    <submittedName>
        <fullName evidence="1">Uncharacterized protein</fullName>
    </submittedName>
</protein>
<organism evidence="1 2">
    <name type="scientific">Triplophysa rosa</name>
    <name type="common">Cave loach</name>
    <dbReference type="NCBI Taxonomy" id="992332"/>
    <lineage>
        <taxon>Eukaryota</taxon>
        <taxon>Metazoa</taxon>
        <taxon>Chordata</taxon>
        <taxon>Craniata</taxon>
        <taxon>Vertebrata</taxon>
        <taxon>Euteleostomi</taxon>
        <taxon>Actinopterygii</taxon>
        <taxon>Neopterygii</taxon>
        <taxon>Teleostei</taxon>
        <taxon>Ostariophysi</taxon>
        <taxon>Cypriniformes</taxon>
        <taxon>Nemacheilidae</taxon>
        <taxon>Triplophysa</taxon>
    </lineage>
</organism>
<comment type="caution">
    <text evidence="1">The sequence shown here is derived from an EMBL/GenBank/DDBJ whole genome shotgun (WGS) entry which is preliminary data.</text>
</comment>
<reference evidence="1" key="1">
    <citation type="submission" date="2021-02" db="EMBL/GenBank/DDBJ databases">
        <title>Comparative genomics reveals that relaxation of natural selection precedes convergent phenotypic evolution of cavefish.</title>
        <authorList>
            <person name="Peng Z."/>
        </authorList>
    </citation>
    <scope>NUCLEOTIDE SEQUENCE</scope>
    <source>
        <tissue evidence="1">Muscle</tissue>
    </source>
</reference>